<reference evidence="9 10" key="1">
    <citation type="journal article" date="2020" name="ISME J.">
        <title>Uncovering the hidden diversity of litter-decomposition mechanisms in mushroom-forming fungi.</title>
        <authorList>
            <person name="Floudas D."/>
            <person name="Bentzer J."/>
            <person name="Ahren D."/>
            <person name="Johansson T."/>
            <person name="Persson P."/>
            <person name="Tunlid A."/>
        </authorList>
    </citation>
    <scope>NUCLEOTIDE SEQUENCE [LARGE SCALE GENOMIC DNA]</scope>
    <source>
        <strain evidence="9 10">CBS 175.51</strain>
    </source>
</reference>
<evidence type="ECO:0000256" key="2">
    <source>
        <dbReference type="ARBA" id="ARBA00005300"/>
    </source>
</evidence>
<evidence type="ECO:0000256" key="6">
    <source>
        <dbReference type="ARBA" id="ARBA00022759"/>
    </source>
</evidence>
<evidence type="ECO:0000256" key="1">
    <source>
        <dbReference type="ARBA" id="ARBA00000077"/>
    </source>
</evidence>
<evidence type="ECO:0000256" key="5">
    <source>
        <dbReference type="ARBA" id="ARBA00022723"/>
    </source>
</evidence>
<accession>A0A8H5CFY4</accession>
<dbReference type="InterPro" id="IPR036397">
    <property type="entry name" value="RNaseH_sf"/>
</dbReference>
<evidence type="ECO:0000256" key="7">
    <source>
        <dbReference type="ARBA" id="ARBA00022801"/>
    </source>
</evidence>
<organism evidence="9 10">
    <name type="scientific">Ephemerocybe angulata</name>
    <dbReference type="NCBI Taxonomy" id="980116"/>
    <lineage>
        <taxon>Eukaryota</taxon>
        <taxon>Fungi</taxon>
        <taxon>Dikarya</taxon>
        <taxon>Basidiomycota</taxon>
        <taxon>Agaricomycotina</taxon>
        <taxon>Agaricomycetes</taxon>
        <taxon>Agaricomycetidae</taxon>
        <taxon>Agaricales</taxon>
        <taxon>Agaricineae</taxon>
        <taxon>Psathyrellaceae</taxon>
        <taxon>Ephemerocybe</taxon>
    </lineage>
</organism>
<dbReference type="Proteomes" id="UP000541558">
    <property type="component" value="Unassembled WGS sequence"/>
</dbReference>
<comment type="similarity">
    <text evidence="2">Belongs to the RNase H family.</text>
</comment>
<keyword evidence="4" id="KW-0540">Nuclease</keyword>
<evidence type="ECO:0000313" key="10">
    <source>
        <dbReference type="Proteomes" id="UP000541558"/>
    </source>
</evidence>
<dbReference type="Pfam" id="PF00075">
    <property type="entry name" value="RNase_H"/>
    <property type="match status" value="1"/>
</dbReference>
<dbReference type="PANTHER" id="PTHR10642:SF26">
    <property type="entry name" value="RIBONUCLEASE H1"/>
    <property type="match status" value="1"/>
</dbReference>
<protein>
    <recommendedName>
        <fullName evidence="3">ribonuclease H</fullName>
        <ecNumber evidence="3">3.1.26.4</ecNumber>
    </recommendedName>
</protein>
<dbReference type="GO" id="GO:0003676">
    <property type="term" value="F:nucleic acid binding"/>
    <property type="evidence" value="ECO:0007669"/>
    <property type="project" value="InterPro"/>
</dbReference>
<keyword evidence="5" id="KW-0479">Metal-binding</keyword>
<dbReference type="SUPFAM" id="SSF53098">
    <property type="entry name" value="Ribonuclease H-like"/>
    <property type="match status" value="1"/>
</dbReference>
<comment type="caution">
    <text evidence="9">The sequence shown here is derived from an EMBL/GenBank/DDBJ whole genome shotgun (WGS) entry which is preliminary data.</text>
</comment>
<keyword evidence="10" id="KW-1185">Reference proteome</keyword>
<dbReference type="PANTHER" id="PTHR10642">
    <property type="entry name" value="RIBONUCLEASE H1"/>
    <property type="match status" value="1"/>
</dbReference>
<evidence type="ECO:0000313" key="9">
    <source>
        <dbReference type="EMBL" id="KAF5341087.1"/>
    </source>
</evidence>
<dbReference type="GO" id="GO:0004523">
    <property type="term" value="F:RNA-DNA hybrid ribonuclease activity"/>
    <property type="evidence" value="ECO:0007669"/>
    <property type="project" value="UniProtKB-EC"/>
</dbReference>
<keyword evidence="7" id="KW-0378">Hydrolase</keyword>
<proteinExistence type="inferred from homology"/>
<evidence type="ECO:0000256" key="4">
    <source>
        <dbReference type="ARBA" id="ARBA00022722"/>
    </source>
</evidence>
<dbReference type="AlphaFoldDB" id="A0A8H5CFY4"/>
<feature type="domain" description="RNase H type-1" evidence="8">
    <location>
        <begin position="17"/>
        <end position="159"/>
    </location>
</feature>
<name>A0A8H5CFY4_9AGAR</name>
<dbReference type="InterPro" id="IPR050092">
    <property type="entry name" value="RNase_H"/>
</dbReference>
<sequence>MNNRQCENARPPNEGGVQQTVTVWTDDSCSNNGTKYALAGSGLWYGAQSPRNRAIRLPGEYLTNNIAEVVAAVAAIQDNQDAQCLKIITDSVYALKSATDLLRKRVDHGFLGIANKAVIAALTAEISSARVKIWIKKVKGHAGDVGNENADRLAASGAAKAQPDHISLLKGKELLEYGTLPKGQNT</sequence>
<dbReference type="PROSITE" id="PS50879">
    <property type="entry name" value="RNASE_H_1"/>
    <property type="match status" value="1"/>
</dbReference>
<keyword evidence="6" id="KW-0255">Endonuclease</keyword>
<evidence type="ECO:0000259" key="8">
    <source>
        <dbReference type="PROSITE" id="PS50879"/>
    </source>
</evidence>
<dbReference type="InterPro" id="IPR002156">
    <property type="entry name" value="RNaseH_domain"/>
</dbReference>
<dbReference type="EC" id="3.1.26.4" evidence="3"/>
<dbReference type="Gene3D" id="3.30.420.10">
    <property type="entry name" value="Ribonuclease H-like superfamily/Ribonuclease H"/>
    <property type="match status" value="1"/>
</dbReference>
<dbReference type="InterPro" id="IPR012337">
    <property type="entry name" value="RNaseH-like_sf"/>
</dbReference>
<dbReference type="EMBL" id="JAACJK010000002">
    <property type="protein sequence ID" value="KAF5341087.1"/>
    <property type="molecule type" value="Genomic_DNA"/>
</dbReference>
<comment type="catalytic activity">
    <reaction evidence="1">
        <text>Endonucleolytic cleavage to 5'-phosphomonoester.</text>
        <dbReference type="EC" id="3.1.26.4"/>
    </reaction>
</comment>
<dbReference type="OrthoDB" id="2752996at2759"/>
<dbReference type="GO" id="GO:0043137">
    <property type="term" value="P:DNA replication, removal of RNA primer"/>
    <property type="evidence" value="ECO:0007669"/>
    <property type="project" value="TreeGrafter"/>
</dbReference>
<dbReference type="GO" id="GO:0046872">
    <property type="term" value="F:metal ion binding"/>
    <property type="evidence" value="ECO:0007669"/>
    <property type="project" value="UniProtKB-KW"/>
</dbReference>
<evidence type="ECO:0000256" key="3">
    <source>
        <dbReference type="ARBA" id="ARBA00012180"/>
    </source>
</evidence>
<gene>
    <name evidence="9" type="ORF">D9611_006143</name>
</gene>